<keyword evidence="5" id="KW-0460">Magnesium</keyword>
<keyword evidence="1" id="KW-0963">Cytoplasm</keyword>
<comment type="caution">
    <text evidence="8">The sequence shown here is derived from an EMBL/GenBank/DDBJ whole genome shotgun (WGS) entry which is preliminary data.</text>
</comment>
<keyword evidence="9" id="KW-1185">Reference proteome</keyword>
<sequence length="690" mass="75832">MLGTTVRVELRDATTAADPSGEHTIKRFFPHTYSQPLVHFLRATAKVPDAQIITEHPAIRVGVLFCGRQSPGGHNVIWGLHDALKVHNPKNILLGFLVKYFLYDGSVSGSEGLFAQKTLEITNDVLATYKNQGGYDMLGRTKDQIRTTEQVNAAVAACKSLKLDGLVIIGGIDTATVNGVTSNTDAAHLAEKFAETKCPTKVVGVPVTLNGDLKNQFVEANVGFDTICKVYVFAVIVVLIVLSLCDVVHVNRIRKNSLSTVSSQVNSQLISNMCTDAFSAEKYYYFIRLMGRKASHVALECTLQSHPNMVILGEEVAASKLTIFDITQQICDAVQARAEHDKNHGVILLPEGLIESIPEVYALLQEIHGLLKQGVSADKISSQLSPWASALFEFLPYFIRKQLLLHPESDDSAQLSQIETEKLIADLVETEMNKRLKEGTYKGKKFNAICHFFGYQARGSLPSKFDCDYAYAMMTVKRYGRGPGKASIGVPALHPATVDLRGKSYELLSQNAKKFLLDDVYRNLGPLQFDGPGADAKAVTLCVEDQDYMGRIKKLQEYLDKVRTIVKPGCSQDVLKAALSAMASVTDILSVISSPSIQLQLLCREKKHATSAFALVRSINANMITSGFRPPSHILNRLIDIYCKNSGLVYAKHLFDRIPQPDVVARTIMIAAYSASGAPKLQETFLTKPH</sequence>
<dbReference type="GO" id="GO:0009749">
    <property type="term" value="P:response to glucose"/>
    <property type="evidence" value="ECO:0007669"/>
    <property type="project" value="TreeGrafter"/>
</dbReference>
<dbReference type="InterPro" id="IPR011990">
    <property type="entry name" value="TPR-like_helical_dom_sf"/>
</dbReference>
<dbReference type="InterPro" id="IPR035966">
    <property type="entry name" value="PKF_sf"/>
</dbReference>
<dbReference type="FunFam" id="3.40.50.460:FF:000022">
    <property type="entry name" value="Pyrophosphate--fructose 6-phosphate 1-phosphotransferase subunit alpha 2"/>
    <property type="match status" value="1"/>
</dbReference>
<dbReference type="PANTHER" id="PTHR43650:SF7">
    <property type="entry name" value="PYROPHOSPHATE--FRUCTOSE 6-PHOSPHATE 1-PHOSPHOTRANSFERASE SUBUNIT ALPHA"/>
    <property type="match status" value="1"/>
</dbReference>
<organism evidence="8 9">
    <name type="scientific">Anisodus tanguticus</name>
    <dbReference type="NCBI Taxonomy" id="243964"/>
    <lineage>
        <taxon>Eukaryota</taxon>
        <taxon>Viridiplantae</taxon>
        <taxon>Streptophyta</taxon>
        <taxon>Embryophyta</taxon>
        <taxon>Tracheophyta</taxon>
        <taxon>Spermatophyta</taxon>
        <taxon>Magnoliopsida</taxon>
        <taxon>eudicotyledons</taxon>
        <taxon>Gunneridae</taxon>
        <taxon>Pentapetalae</taxon>
        <taxon>asterids</taxon>
        <taxon>lamiids</taxon>
        <taxon>Solanales</taxon>
        <taxon>Solanaceae</taxon>
        <taxon>Solanoideae</taxon>
        <taxon>Hyoscyameae</taxon>
        <taxon>Anisodus</taxon>
    </lineage>
</organism>
<proteinExistence type="predicted"/>
<dbReference type="SUPFAM" id="SSF53784">
    <property type="entry name" value="Phosphofructokinase"/>
    <property type="match status" value="2"/>
</dbReference>
<keyword evidence="2" id="KW-0808">Transferase</keyword>
<dbReference type="GO" id="GO:0047334">
    <property type="term" value="F:diphosphate-fructose-6-phosphate 1-phosphotransferase activity"/>
    <property type="evidence" value="ECO:0007669"/>
    <property type="project" value="TreeGrafter"/>
</dbReference>
<protein>
    <recommendedName>
        <fullName evidence="7">Phosphofructokinase domain-containing protein</fullName>
    </recommendedName>
</protein>
<evidence type="ECO:0000259" key="7">
    <source>
        <dbReference type="Pfam" id="PF00365"/>
    </source>
</evidence>
<dbReference type="Gene3D" id="3.40.50.460">
    <property type="entry name" value="Phosphofructokinase domain"/>
    <property type="match status" value="3"/>
</dbReference>
<dbReference type="GO" id="GO:0005829">
    <property type="term" value="C:cytosol"/>
    <property type="evidence" value="ECO:0007669"/>
    <property type="project" value="TreeGrafter"/>
</dbReference>
<accession>A0AAE1QV91</accession>
<dbReference type="GO" id="GO:0015979">
    <property type="term" value="P:photosynthesis"/>
    <property type="evidence" value="ECO:0007669"/>
    <property type="project" value="TreeGrafter"/>
</dbReference>
<dbReference type="PANTHER" id="PTHR43650">
    <property type="entry name" value="PYROPHOSPHATE--FRUCTOSE 6-PHOSPHATE 1-PHOSPHOTRANSFERASE"/>
    <property type="match status" value="1"/>
</dbReference>
<evidence type="ECO:0000256" key="6">
    <source>
        <dbReference type="ARBA" id="ARBA00023152"/>
    </source>
</evidence>
<evidence type="ECO:0000313" key="9">
    <source>
        <dbReference type="Proteomes" id="UP001291623"/>
    </source>
</evidence>
<evidence type="ECO:0000256" key="2">
    <source>
        <dbReference type="ARBA" id="ARBA00022679"/>
    </source>
</evidence>
<dbReference type="Gene3D" id="1.25.40.10">
    <property type="entry name" value="Tetratricopeptide repeat domain"/>
    <property type="match status" value="1"/>
</dbReference>
<reference evidence="8" key="1">
    <citation type="submission" date="2023-12" db="EMBL/GenBank/DDBJ databases">
        <title>Genome assembly of Anisodus tanguticus.</title>
        <authorList>
            <person name="Wang Y.-J."/>
        </authorList>
    </citation>
    <scope>NUCLEOTIDE SEQUENCE</scope>
    <source>
        <strain evidence="8">KB-2021</strain>
        <tissue evidence="8">Leaf</tissue>
    </source>
</reference>
<gene>
    <name evidence="8" type="ORF">RND71_040264</name>
</gene>
<name>A0AAE1QV91_9SOLA</name>
<dbReference type="AlphaFoldDB" id="A0AAE1QV91"/>
<dbReference type="Gene3D" id="3.40.50.450">
    <property type="match status" value="1"/>
</dbReference>
<dbReference type="GO" id="GO:0003872">
    <property type="term" value="F:6-phosphofructokinase activity"/>
    <property type="evidence" value="ECO:0007669"/>
    <property type="project" value="InterPro"/>
</dbReference>
<dbReference type="Proteomes" id="UP001291623">
    <property type="component" value="Unassembled WGS sequence"/>
</dbReference>
<evidence type="ECO:0000313" key="8">
    <source>
        <dbReference type="EMBL" id="KAK4338802.1"/>
    </source>
</evidence>
<keyword evidence="4" id="KW-0418">Kinase</keyword>
<dbReference type="Pfam" id="PF00365">
    <property type="entry name" value="PFK"/>
    <property type="match status" value="1"/>
</dbReference>
<evidence type="ECO:0000256" key="4">
    <source>
        <dbReference type="ARBA" id="ARBA00022777"/>
    </source>
</evidence>
<evidence type="ECO:0000256" key="3">
    <source>
        <dbReference type="ARBA" id="ARBA00022723"/>
    </source>
</evidence>
<evidence type="ECO:0000256" key="5">
    <source>
        <dbReference type="ARBA" id="ARBA00022842"/>
    </source>
</evidence>
<feature type="domain" description="Phosphofructokinase" evidence="7">
    <location>
        <begin position="108"/>
        <end position="233"/>
    </location>
</feature>
<dbReference type="GO" id="GO:0046872">
    <property type="term" value="F:metal ion binding"/>
    <property type="evidence" value="ECO:0007669"/>
    <property type="project" value="UniProtKB-KW"/>
</dbReference>
<evidence type="ECO:0000256" key="1">
    <source>
        <dbReference type="ARBA" id="ARBA00022490"/>
    </source>
</evidence>
<dbReference type="EMBL" id="JAVYJV010000023">
    <property type="protein sequence ID" value="KAK4338802.1"/>
    <property type="molecule type" value="Genomic_DNA"/>
</dbReference>
<keyword evidence="3" id="KW-0479">Metal-binding</keyword>
<dbReference type="InterPro" id="IPR000023">
    <property type="entry name" value="Phosphofructokinase_dom"/>
</dbReference>
<keyword evidence="6" id="KW-0324">Glycolysis</keyword>